<feature type="region of interest" description="Disordered" evidence="1">
    <location>
        <begin position="1"/>
        <end position="22"/>
    </location>
</feature>
<accession>A0AB34JD00</accession>
<evidence type="ECO:0000259" key="2">
    <source>
        <dbReference type="Pfam" id="PF01789"/>
    </source>
</evidence>
<dbReference type="AlphaFoldDB" id="A0AB34JD00"/>
<reference evidence="3 4" key="1">
    <citation type="journal article" date="2024" name="Science">
        <title>Giant polyketide synthase enzymes in the biosynthesis of giant marine polyether toxins.</title>
        <authorList>
            <person name="Fallon T.R."/>
            <person name="Shende V.V."/>
            <person name="Wierzbicki I.H."/>
            <person name="Pendleton A.L."/>
            <person name="Watervoot N.F."/>
            <person name="Auber R.P."/>
            <person name="Gonzalez D.J."/>
            <person name="Wisecaver J.H."/>
            <person name="Moore B.S."/>
        </authorList>
    </citation>
    <scope>NUCLEOTIDE SEQUENCE [LARGE SCALE GENOMIC DNA]</scope>
    <source>
        <strain evidence="3 4">12B1</strain>
    </source>
</reference>
<dbReference type="Gene3D" id="3.40.1000.10">
    <property type="entry name" value="Mog1/PsbP, alpha/beta/alpha sandwich"/>
    <property type="match status" value="1"/>
</dbReference>
<dbReference type="Pfam" id="PF01789">
    <property type="entry name" value="PsbP"/>
    <property type="match status" value="1"/>
</dbReference>
<keyword evidence="4" id="KW-1185">Reference proteome</keyword>
<dbReference type="InterPro" id="IPR016123">
    <property type="entry name" value="Mog1/PsbP_a/b/a-sand"/>
</dbReference>
<dbReference type="EMBL" id="JBGBPQ010000009">
    <property type="protein sequence ID" value="KAL1519431.1"/>
    <property type="molecule type" value="Genomic_DNA"/>
</dbReference>
<dbReference type="PANTHER" id="PTHR31407">
    <property type="match status" value="1"/>
</dbReference>
<dbReference type="GO" id="GO:0009523">
    <property type="term" value="C:photosystem II"/>
    <property type="evidence" value="ECO:0007669"/>
    <property type="project" value="InterPro"/>
</dbReference>
<organism evidence="3 4">
    <name type="scientific">Prymnesium parvum</name>
    <name type="common">Toxic golden alga</name>
    <dbReference type="NCBI Taxonomy" id="97485"/>
    <lineage>
        <taxon>Eukaryota</taxon>
        <taxon>Haptista</taxon>
        <taxon>Haptophyta</taxon>
        <taxon>Prymnesiophyceae</taxon>
        <taxon>Prymnesiales</taxon>
        <taxon>Prymnesiaceae</taxon>
        <taxon>Prymnesium</taxon>
    </lineage>
</organism>
<dbReference type="SUPFAM" id="SSF55724">
    <property type="entry name" value="Mog1p/PsbP-like"/>
    <property type="match status" value="1"/>
</dbReference>
<evidence type="ECO:0000313" key="3">
    <source>
        <dbReference type="EMBL" id="KAL1519431.1"/>
    </source>
</evidence>
<dbReference type="GO" id="GO:0015979">
    <property type="term" value="P:photosynthesis"/>
    <property type="evidence" value="ECO:0007669"/>
    <property type="project" value="InterPro"/>
</dbReference>
<dbReference type="PANTHER" id="PTHR31407:SF16">
    <property type="entry name" value="PSBP DOMAIN-CONTAINING PROTEIN 7, CHLOROPLASTIC"/>
    <property type="match status" value="1"/>
</dbReference>
<feature type="domain" description="PsbP C-terminal" evidence="2">
    <location>
        <begin position="93"/>
        <end position="255"/>
    </location>
</feature>
<protein>
    <recommendedName>
        <fullName evidence="2">PsbP C-terminal domain-containing protein</fullName>
    </recommendedName>
</protein>
<evidence type="ECO:0000313" key="4">
    <source>
        <dbReference type="Proteomes" id="UP001515480"/>
    </source>
</evidence>
<proteinExistence type="predicted"/>
<sequence>MMNAIVHPPRKESGERYPPDDVTAKTVSAASSMHTIMLPALFVSVPRAPAALPATRASLSLAHGRGFLSRRAICAGAISSALAVPNLCAHAAEYKTYANKEYGVSFDVPSSWTVSESELSGSRKLIIAADPSDIDFNAFIAFTPIAGDYSSLGSFGNLESVGATVLPQCSSGLCTLAADNIEGKMLSSESVKGSYVFDYLITTSSSPQRHLRSLFSIKNEPTRATSTLVTLTAQCLQDRYDSASETLKTVCDSFKYI</sequence>
<evidence type="ECO:0000256" key="1">
    <source>
        <dbReference type="SAM" id="MobiDB-lite"/>
    </source>
</evidence>
<dbReference type="InterPro" id="IPR002683">
    <property type="entry name" value="PsbP_C"/>
</dbReference>
<dbReference type="Proteomes" id="UP001515480">
    <property type="component" value="Unassembled WGS sequence"/>
</dbReference>
<name>A0AB34JD00_PRYPA</name>
<gene>
    <name evidence="3" type="ORF">AB1Y20_022954</name>
</gene>
<feature type="compositionally biased region" description="Basic and acidic residues" evidence="1">
    <location>
        <begin position="9"/>
        <end position="22"/>
    </location>
</feature>
<comment type="caution">
    <text evidence="3">The sequence shown here is derived from an EMBL/GenBank/DDBJ whole genome shotgun (WGS) entry which is preliminary data.</text>
</comment>
<dbReference type="GO" id="GO:0019898">
    <property type="term" value="C:extrinsic component of membrane"/>
    <property type="evidence" value="ECO:0007669"/>
    <property type="project" value="InterPro"/>
</dbReference>
<dbReference type="GO" id="GO:0005509">
    <property type="term" value="F:calcium ion binding"/>
    <property type="evidence" value="ECO:0007669"/>
    <property type="project" value="InterPro"/>
</dbReference>